<dbReference type="PANTHER" id="PTHR32196">
    <property type="entry name" value="ABC TRANSPORTER PERMEASE PROTEIN YPHD-RELATED-RELATED"/>
    <property type="match status" value="1"/>
</dbReference>
<evidence type="ECO:0000256" key="6">
    <source>
        <dbReference type="SAM" id="Phobius"/>
    </source>
</evidence>
<reference evidence="7 8" key="1">
    <citation type="submission" date="2015-09" db="EMBL/GenBank/DDBJ databases">
        <authorList>
            <consortium name="Pathogen Informatics"/>
        </authorList>
    </citation>
    <scope>NUCLEOTIDE SEQUENCE [LARGE SCALE GENOMIC DNA]</scope>
    <source>
        <strain evidence="7 8">2789STDY5834939</strain>
    </source>
</reference>
<evidence type="ECO:0000256" key="4">
    <source>
        <dbReference type="ARBA" id="ARBA00022989"/>
    </source>
</evidence>
<keyword evidence="5 6" id="KW-0472">Membrane</keyword>
<evidence type="ECO:0000256" key="2">
    <source>
        <dbReference type="ARBA" id="ARBA00022475"/>
    </source>
</evidence>
<evidence type="ECO:0000256" key="1">
    <source>
        <dbReference type="ARBA" id="ARBA00004651"/>
    </source>
</evidence>
<dbReference type="AlphaFoldDB" id="A0A174LNL8"/>
<gene>
    <name evidence="7" type="primary">rbsC_3</name>
    <name evidence="7" type="ORF">ERS852551_00179</name>
</gene>
<keyword evidence="2" id="KW-1003">Cell membrane</keyword>
<feature type="transmembrane region" description="Helical" evidence="6">
    <location>
        <begin position="6"/>
        <end position="25"/>
    </location>
</feature>
<dbReference type="InterPro" id="IPR001851">
    <property type="entry name" value="ABC_transp_permease"/>
</dbReference>
<accession>A0A174LNL8</accession>
<dbReference type="CDD" id="cd06579">
    <property type="entry name" value="TM_PBP1_transp_AraH_like"/>
    <property type="match status" value="1"/>
</dbReference>
<keyword evidence="4 6" id="KW-1133">Transmembrane helix</keyword>
<evidence type="ECO:0000313" key="8">
    <source>
        <dbReference type="Proteomes" id="UP000095765"/>
    </source>
</evidence>
<dbReference type="EMBL" id="CZBE01000001">
    <property type="protein sequence ID" value="CUP23385.1"/>
    <property type="molecule type" value="Genomic_DNA"/>
</dbReference>
<organism evidence="7 8">
    <name type="scientific">Anaerotruncus colihominis</name>
    <dbReference type="NCBI Taxonomy" id="169435"/>
    <lineage>
        <taxon>Bacteria</taxon>
        <taxon>Bacillati</taxon>
        <taxon>Bacillota</taxon>
        <taxon>Clostridia</taxon>
        <taxon>Eubacteriales</taxon>
        <taxon>Oscillospiraceae</taxon>
        <taxon>Anaerotruncus</taxon>
    </lineage>
</organism>
<proteinExistence type="predicted"/>
<dbReference type="PROSITE" id="PS51257">
    <property type="entry name" value="PROKAR_LIPOPROTEIN"/>
    <property type="match status" value="1"/>
</dbReference>
<dbReference type="GO" id="GO:0005886">
    <property type="term" value="C:plasma membrane"/>
    <property type="evidence" value="ECO:0007669"/>
    <property type="project" value="UniProtKB-SubCell"/>
</dbReference>
<feature type="transmembrane region" description="Helical" evidence="6">
    <location>
        <begin position="62"/>
        <end position="80"/>
    </location>
</feature>
<comment type="subcellular location">
    <subcellularLocation>
        <location evidence="1">Cell membrane</location>
        <topology evidence="1">Multi-pass membrane protein</topology>
    </subcellularLocation>
</comment>
<feature type="transmembrane region" description="Helical" evidence="6">
    <location>
        <begin position="210"/>
        <end position="230"/>
    </location>
</feature>
<feature type="transmembrane region" description="Helical" evidence="6">
    <location>
        <begin position="266"/>
        <end position="285"/>
    </location>
</feature>
<sequence length="313" mass="32798">MKHYLSEYAVGLFMVALFIACLFFIPKFASATNLLNISTQVAINGLIATGMTFVILTGGIDLSVGAVAALASIFAADICLKLGDPGVMASLMVFLTVSLGFGTVCGLFTGVFINRLNVPPFIATLATCNICRGAAYLYTNAKPIHGMNDNFKILGMTKIGGMIPVCVLLLTAVMAVAYIYLSRTCGGRCIFSVGSSEEVSKLCGINVKKIKYTCYIICACLASLAGCVYASKLQAGQPQACDGYELNAIAAVAMGGNSMNGGKGGMIQTVFGVLIIGIINNALNLMGINAYWQKVVLGIIILIAVVSDTARQK</sequence>
<evidence type="ECO:0000313" key="7">
    <source>
        <dbReference type="EMBL" id="CUP23385.1"/>
    </source>
</evidence>
<dbReference type="Proteomes" id="UP000095765">
    <property type="component" value="Unassembled WGS sequence"/>
</dbReference>
<feature type="transmembrane region" description="Helical" evidence="6">
    <location>
        <begin position="92"/>
        <end position="113"/>
    </location>
</feature>
<dbReference type="GO" id="GO:0022857">
    <property type="term" value="F:transmembrane transporter activity"/>
    <property type="evidence" value="ECO:0007669"/>
    <property type="project" value="InterPro"/>
</dbReference>
<evidence type="ECO:0000256" key="5">
    <source>
        <dbReference type="ARBA" id="ARBA00023136"/>
    </source>
</evidence>
<dbReference type="OrthoDB" id="9813906at2"/>
<keyword evidence="3 6" id="KW-0812">Transmembrane</keyword>
<feature type="transmembrane region" description="Helical" evidence="6">
    <location>
        <begin position="291"/>
        <end position="310"/>
    </location>
</feature>
<feature type="transmembrane region" description="Helical" evidence="6">
    <location>
        <begin position="119"/>
        <end position="138"/>
    </location>
</feature>
<protein>
    <submittedName>
        <fullName evidence="7">Ribose transport system permease protein rbsC</fullName>
    </submittedName>
</protein>
<evidence type="ECO:0000256" key="3">
    <source>
        <dbReference type="ARBA" id="ARBA00022692"/>
    </source>
</evidence>
<dbReference type="Pfam" id="PF02653">
    <property type="entry name" value="BPD_transp_2"/>
    <property type="match status" value="1"/>
</dbReference>
<name>A0A174LNL8_9FIRM</name>
<feature type="transmembrane region" description="Helical" evidence="6">
    <location>
        <begin position="159"/>
        <end position="181"/>
    </location>
</feature>